<name>A0ABP7SIG8_9PSEU</name>
<dbReference type="Pfam" id="PF00326">
    <property type="entry name" value="Peptidase_S9"/>
    <property type="match status" value="1"/>
</dbReference>
<dbReference type="RefSeq" id="WP_344876602.1">
    <property type="nucleotide sequence ID" value="NZ_BAABAL010000013.1"/>
</dbReference>
<dbReference type="Proteomes" id="UP001501747">
    <property type="component" value="Unassembled WGS sequence"/>
</dbReference>
<feature type="compositionally biased region" description="Polar residues" evidence="2">
    <location>
        <begin position="554"/>
        <end position="563"/>
    </location>
</feature>
<dbReference type="PANTHER" id="PTHR42776:SF27">
    <property type="entry name" value="DIPEPTIDYL PEPTIDASE FAMILY MEMBER 6"/>
    <property type="match status" value="1"/>
</dbReference>
<dbReference type="SUPFAM" id="SSF50969">
    <property type="entry name" value="YVTN repeat-like/Quinoprotein amine dehydrogenase"/>
    <property type="match status" value="1"/>
</dbReference>
<evidence type="ECO:0000259" key="3">
    <source>
        <dbReference type="Pfam" id="PF00326"/>
    </source>
</evidence>
<comment type="caution">
    <text evidence="4">The sequence shown here is derived from an EMBL/GenBank/DDBJ whole genome shotgun (WGS) entry which is preliminary data.</text>
</comment>
<dbReference type="InterPro" id="IPR029058">
    <property type="entry name" value="AB_hydrolase_fold"/>
</dbReference>
<dbReference type="PANTHER" id="PTHR42776">
    <property type="entry name" value="SERINE PEPTIDASE S9 FAMILY MEMBER"/>
    <property type="match status" value="1"/>
</dbReference>
<keyword evidence="1" id="KW-0378">Hydrolase</keyword>
<gene>
    <name evidence="4" type="ORF">GCM10022247_38200</name>
</gene>
<dbReference type="SUPFAM" id="SSF53474">
    <property type="entry name" value="alpha/beta-Hydrolases"/>
    <property type="match status" value="1"/>
</dbReference>
<sequence length="584" mass="61796">MNTSLTVSRINVRFSPQGDYATCVATDDDGSVYVELWLLGAQGPTCQGRWPITTPATTTLALPLDDGRVLMTYSHRSDGQSFALLHNGVWMKLGAHTPPILRLLPAPPNSEQIVGCAVSAPQDGKTTLYLIRSAEPWLEAVCTLPTVLIGGVVAGSDLLFTAMEAGQRTPVLIDPLSGRSVLPTESRSCAAVLATGEVFLLAEENRLSLAVLDGETPMWTLPQPGDLGGSVTPVALDPTASFLALVVNRGARSGLVLMDVRDGSVREVDVPPCTLGTHAAWTSHGLWITASTPSRPEDFLWVPDPSTVRWSQPEEAWARGRVETFNGPAGPIEAVVHGPDWRESETVVLALHGGPADRWRFGFDRFFQSLVAAGASVVAINQRGSTGYGAAHAEAIIGDWGGPDLQDVLAVAESLNAEGQRPPVLYGISYGAHLALLAAAVRPQAWSRCVAVAPFASARRLYAETTDAVRAMIDRLGGRSTRVDLIPTAPAISIPVLLVHGALDESIPVGQSRALADRVPGITYYEVPDRGHFALGDAAADPVMSTVVAFAAGPTNSPTTVGRKNNERGGHHGARTRRSAAASR</sequence>
<dbReference type="EMBL" id="BAABAL010000013">
    <property type="protein sequence ID" value="GAA4011989.1"/>
    <property type="molecule type" value="Genomic_DNA"/>
</dbReference>
<reference evidence="5" key="1">
    <citation type="journal article" date="2019" name="Int. J. Syst. Evol. Microbiol.">
        <title>The Global Catalogue of Microorganisms (GCM) 10K type strain sequencing project: providing services to taxonomists for standard genome sequencing and annotation.</title>
        <authorList>
            <consortium name="The Broad Institute Genomics Platform"/>
            <consortium name="The Broad Institute Genome Sequencing Center for Infectious Disease"/>
            <person name="Wu L."/>
            <person name="Ma J."/>
        </authorList>
    </citation>
    <scope>NUCLEOTIDE SEQUENCE [LARGE SCALE GENOMIC DNA]</scope>
    <source>
        <strain evidence="5">JCM 17342</strain>
    </source>
</reference>
<evidence type="ECO:0000313" key="5">
    <source>
        <dbReference type="Proteomes" id="UP001501747"/>
    </source>
</evidence>
<feature type="domain" description="Peptidase S9 prolyl oligopeptidase catalytic" evidence="3">
    <location>
        <begin position="363"/>
        <end position="550"/>
    </location>
</feature>
<protein>
    <recommendedName>
        <fullName evidence="3">Peptidase S9 prolyl oligopeptidase catalytic domain-containing protein</fullName>
    </recommendedName>
</protein>
<organism evidence="4 5">
    <name type="scientific">Allokutzneria multivorans</name>
    <dbReference type="NCBI Taxonomy" id="1142134"/>
    <lineage>
        <taxon>Bacteria</taxon>
        <taxon>Bacillati</taxon>
        <taxon>Actinomycetota</taxon>
        <taxon>Actinomycetes</taxon>
        <taxon>Pseudonocardiales</taxon>
        <taxon>Pseudonocardiaceae</taxon>
        <taxon>Allokutzneria</taxon>
    </lineage>
</organism>
<evidence type="ECO:0000256" key="2">
    <source>
        <dbReference type="SAM" id="MobiDB-lite"/>
    </source>
</evidence>
<accession>A0ABP7SIG8</accession>
<proteinExistence type="predicted"/>
<keyword evidence="5" id="KW-1185">Reference proteome</keyword>
<evidence type="ECO:0000313" key="4">
    <source>
        <dbReference type="EMBL" id="GAA4011989.1"/>
    </source>
</evidence>
<dbReference type="InterPro" id="IPR011044">
    <property type="entry name" value="Quino_amine_DH_bsu"/>
</dbReference>
<dbReference type="InterPro" id="IPR001375">
    <property type="entry name" value="Peptidase_S9_cat"/>
</dbReference>
<feature type="region of interest" description="Disordered" evidence="2">
    <location>
        <begin position="552"/>
        <end position="584"/>
    </location>
</feature>
<dbReference type="Gene3D" id="3.40.50.1820">
    <property type="entry name" value="alpha/beta hydrolase"/>
    <property type="match status" value="1"/>
</dbReference>
<evidence type="ECO:0000256" key="1">
    <source>
        <dbReference type="ARBA" id="ARBA00022801"/>
    </source>
</evidence>